<dbReference type="Pfam" id="PF00583">
    <property type="entry name" value="Acetyltransf_1"/>
    <property type="match status" value="1"/>
</dbReference>
<name>A0A520MH11_9GAMM</name>
<reference evidence="2 3" key="1">
    <citation type="submission" date="2019-02" db="EMBL/GenBank/DDBJ databases">
        <title>Prokaryotic population dynamics and viral predation in marine succession experiment using metagenomics: the confinement effect.</title>
        <authorList>
            <person name="Haro-Moreno J.M."/>
            <person name="Rodriguez-Valera F."/>
            <person name="Lopez-Perez M."/>
        </authorList>
    </citation>
    <scope>NUCLEOTIDE SEQUENCE [LARGE SCALE GENOMIC DNA]</scope>
    <source>
        <strain evidence="2">MED-G170</strain>
    </source>
</reference>
<feature type="domain" description="N-acetyltransferase" evidence="1">
    <location>
        <begin position="2"/>
        <end position="152"/>
    </location>
</feature>
<dbReference type="CDD" id="cd04301">
    <property type="entry name" value="NAT_SF"/>
    <property type="match status" value="1"/>
</dbReference>
<dbReference type="Gene3D" id="3.40.630.30">
    <property type="match status" value="1"/>
</dbReference>
<sequence length="152" mass="17348">MLKIREANADQDANMLTKHNCAMALETEGKVLDVKSAELGVQGLFDRPQFGFYLVAEFDGESVASLMVTYEWSDWRNGLFWWIQSVYVKPAFRRKGVYKSMYKKLKAMATAAATPVSGFRLYAETENTAAHKTYQNSGMHQCQYLMFEESTL</sequence>
<dbReference type="Proteomes" id="UP000315889">
    <property type="component" value="Unassembled WGS sequence"/>
</dbReference>
<dbReference type="AlphaFoldDB" id="A0A520MH11"/>
<keyword evidence="2" id="KW-0808">Transferase</keyword>
<evidence type="ECO:0000313" key="2">
    <source>
        <dbReference type="EMBL" id="RZO20503.1"/>
    </source>
</evidence>
<dbReference type="GO" id="GO:0016747">
    <property type="term" value="F:acyltransferase activity, transferring groups other than amino-acyl groups"/>
    <property type="evidence" value="ECO:0007669"/>
    <property type="project" value="InterPro"/>
</dbReference>
<dbReference type="InterPro" id="IPR000182">
    <property type="entry name" value="GNAT_dom"/>
</dbReference>
<evidence type="ECO:0000313" key="3">
    <source>
        <dbReference type="Proteomes" id="UP000315889"/>
    </source>
</evidence>
<accession>A0A520MH11</accession>
<gene>
    <name evidence="2" type="ORF">EVB03_04385</name>
</gene>
<evidence type="ECO:0000259" key="1">
    <source>
        <dbReference type="PROSITE" id="PS51186"/>
    </source>
</evidence>
<dbReference type="EMBL" id="SHBP01000004">
    <property type="protein sequence ID" value="RZO20503.1"/>
    <property type="molecule type" value="Genomic_DNA"/>
</dbReference>
<dbReference type="InterPro" id="IPR016181">
    <property type="entry name" value="Acyl_CoA_acyltransferase"/>
</dbReference>
<proteinExistence type="predicted"/>
<dbReference type="SUPFAM" id="SSF55729">
    <property type="entry name" value="Acyl-CoA N-acyltransferases (Nat)"/>
    <property type="match status" value="1"/>
</dbReference>
<dbReference type="PROSITE" id="PS51186">
    <property type="entry name" value="GNAT"/>
    <property type="match status" value="1"/>
</dbReference>
<protein>
    <submittedName>
        <fullName evidence="2">GNAT family N-acetyltransferase</fullName>
    </submittedName>
</protein>
<comment type="caution">
    <text evidence="2">The sequence shown here is derived from an EMBL/GenBank/DDBJ whole genome shotgun (WGS) entry which is preliminary data.</text>
</comment>
<organism evidence="2 3">
    <name type="scientific">SAR92 clade bacterium</name>
    <dbReference type="NCBI Taxonomy" id="2315479"/>
    <lineage>
        <taxon>Bacteria</taxon>
        <taxon>Pseudomonadati</taxon>
        <taxon>Pseudomonadota</taxon>
        <taxon>Gammaproteobacteria</taxon>
        <taxon>Cellvibrionales</taxon>
        <taxon>Porticoccaceae</taxon>
        <taxon>SAR92 clade</taxon>
    </lineage>
</organism>